<reference evidence="2 3" key="1">
    <citation type="submission" date="2014-11" db="EMBL/GenBank/DDBJ databases">
        <title>Genomics and ecophysiology of heterotrophic nitrogen fixing bacteria isolated from estuarine surface water.</title>
        <authorList>
            <person name="Bentzon-Tilia M."/>
            <person name="Severin I."/>
            <person name="Hansen L.H."/>
            <person name="Riemann L."/>
        </authorList>
    </citation>
    <scope>NUCLEOTIDE SEQUENCE [LARGE SCALE GENOMIC DNA]</scope>
    <source>
        <strain evidence="2 3">BAL398</strain>
    </source>
</reference>
<evidence type="ECO:0000313" key="3">
    <source>
        <dbReference type="Proteomes" id="UP000032515"/>
    </source>
</evidence>
<dbReference type="PATRIC" id="fig|1076.23.peg.839"/>
<dbReference type="Pfam" id="PF08240">
    <property type="entry name" value="ADH_N"/>
    <property type="match status" value="1"/>
</dbReference>
<dbReference type="SMART" id="SM00829">
    <property type="entry name" value="PKS_ER"/>
    <property type="match status" value="1"/>
</dbReference>
<dbReference type="AlphaFoldDB" id="A0A0D7F0X2"/>
<feature type="domain" description="Enoyl reductase (ER)" evidence="1">
    <location>
        <begin position="10"/>
        <end position="333"/>
    </location>
</feature>
<dbReference type="CDD" id="cd08276">
    <property type="entry name" value="MDR7"/>
    <property type="match status" value="1"/>
</dbReference>
<protein>
    <submittedName>
        <fullName evidence="2">NADPH:quinone oxidoreductase</fullName>
    </submittedName>
</protein>
<dbReference type="Pfam" id="PF00107">
    <property type="entry name" value="ADH_zinc_N"/>
    <property type="match status" value="1"/>
</dbReference>
<dbReference type="Gene3D" id="3.40.50.720">
    <property type="entry name" value="NAD(P)-binding Rossmann-like Domain"/>
    <property type="match status" value="1"/>
</dbReference>
<dbReference type="SUPFAM" id="SSF51735">
    <property type="entry name" value="NAD(P)-binding Rossmann-fold domains"/>
    <property type="match status" value="1"/>
</dbReference>
<dbReference type="InterPro" id="IPR036291">
    <property type="entry name" value="NAD(P)-bd_dom_sf"/>
</dbReference>
<gene>
    <name evidence="2" type="ORF">OO17_07940</name>
</gene>
<dbReference type="PANTHER" id="PTHR45033">
    <property type="match status" value="1"/>
</dbReference>
<dbReference type="InterPro" id="IPR013149">
    <property type="entry name" value="ADH-like_C"/>
</dbReference>
<dbReference type="PANTHER" id="PTHR45033:SF2">
    <property type="entry name" value="ZINC-TYPE ALCOHOL DEHYDROGENASE-LIKE PROTEIN C1773.06C"/>
    <property type="match status" value="1"/>
</dbReference>
<dbReference type="InterPro" id="IPR013154">
    <property type="entry name" value="ADH-like_N"/>
</dbReference>
<dbReference type="InterPro" id="IPR052711">
    <property type="entry name" value="Zinc_ADH-like"/>
</dbReference>
<dbReference type="InterPro" id="IPR020843">
    <property type="entry name" value="ER"/>
</dbReference>
<dbReference type="Proteomes" id="UP000032515">
    <property type="component" value="Unassembled WGS sequence"/>
</dbReference>
<dbReference type="RefSeq" id="WP_044408268.1">
    <property type="nucleotide sequence ID" value="NZ_JXXE01000154.1"/>
</dbReference>
<accession>A0A0D7F0X2</accession>
<proteinExistence type="predicted"/>
<evidence type="ECO:0000259" key="1">
    <source>
        <dbReference type="SMART" id="SM00829"/>
    </source>
</evidence>
<dbReference type="SUPFAM" id="SSF50129">
    <property type="entry name" value="GroES-like"/>
    <property type="match status" value="1"/>
</dbReference>
<dbReference type="OrthoDB" id="9790818at2"/>
<dbReference type="InterPro" id="IPR011032">
    <property type="entry name" value="GroES-like_sf"/>
</dbReference>
<dbReference type="EMBL" id="JXXE01000154">
    <property type="protein sequence ID" value="KIZ45352.1"/>
    <property type="molecule type" value="Genomic_DNA"/>
</dbReference>
<sequence>MKAMVLEAPGGLGRIKLVETAPPPSPASDEVTVRVRASCLNYHDYGVAAGRSPTADGRILLTDGAGIVEAVGSGVVEFAPGEAAVSCVFPQWQSGSPQVSDFSQTPGDGVDGFACELVTAPARAFTHAPAGYSSAEAATLPTAGVTAWRALMVNGPLKAGEIVLIQGTGGVSLFALQIAKAAGAAVIATSSSDEKLARLRALGADHLINYRNEPEWGRLAHQWTSGKGIDHVIDVGGPTTLAQSLEAVKVGGHIAMIGLLGGLSVDLPIIPILAKQIRLQGCLDGSRQDQIDLVDFLGAHEIRPILDRSFALDKLADAFRYEESGAHFGKIVIEI</sequence>
<evidence type="ECO:0000313" key="2">
    <source>
        <dbReference type="EMBL" id="KIZ45352.1"/>
    </source>
</evidence>
<comment type="caution">
    <text evidence="2">The sequence shown here is derived from an EMBL/GenBank/DDBJ whole genome shotgun (WGS) entry which is preliminary data.</text>
</comment>
<organism evidence="2 3">
    <name type="scientific">Rhodopseudomonas palustris</name>
    <dbReference type="NCBI Taxonomy" id="1076"/>
    <lineage>
        <taxon>Bacteria</taxon>
        <taxon>Pseudomonadati</taxon>
        <taxon>Pseudomonadota</taxon>
        <taxon>Alphaproteobacteria</taxon>
        <taxon>Hyphomicrobiales</taxon>
        <taxon>Nitrobacteraceae</taxon>
        <taxon>Rhodopseudomonas</taxon>
    </lineage>
</organism>
<name>A0A0D7F0X2_RHOPL</name>
<dbReference type="GO" id="GO:0016491">
    <property type="term" value="F:oxidoreductase activity"/>
    <property type="evidence" value="ECO:0007669"/>
    <property type="project" value="InterPro"/>
</dbReference>
<dbReference type="Gene3D" id="3.90.180.10">
    <property type="entry name" value="Medium-chain alcohol dehydrogenases, catalytic domain"/>
    <property type="match status" value="1"/>
</dbReference>